<evidence type="ECO:0000256" key="8">
    <source>
        <dbReference type="ARBA" id="ARBA00023239"/>
    </source>
</evidence>
<feature type="domain" description="3-hydroxyacyl-CoA dehydrogenase C-terminal" evidence="11">
    <location>
        <begin position="483"/>
        <end position="575"/>
    </location>
</feature>
<evidence type="ECO:0000256" key="2">
    <source>
        <dbReference type="ARBA" id="ARBA00007005"/>
    </source>
</evidence>
<dbReference type="SUPFAM" id="SSF51735">
    <property type="entry name" value="NAD(P)-binding Rossmann-fold domains"/>
    <property type="match status" value="1"/>
</dbReference>
<dbReference type="EMBL" id="JBHULR010000001">
    <property type="protein sequence ID" value="MFD2546396.1"/>
    <property type="molecule type" value="Genomic_DNA"/>
</dbReference>
<dbReference type="InterPro" id="IPR006108">
    <property type="entry name" value="3HC_DH_C"/>
</dbReference>
<dbReference type="Proteomes" id="UP001597545">
    <property type="component" value="Unassembled WGS sequence"/>
</dbReference>
<evidence type="ECO:0000256" key="9">
    <source>
        <dbReference type="ARBA" id="ARBA00023268"/>
    </source>
</evidence>
<reference evidence="14" key="1">
    <citation type="journal article" date="2019" name="Int. J. Syst. Evol. Microbiol.">
        <title>The Global Catalogue of Microorganisms (GCM) 10K type strain sequencing project: providing services to taxonomists for standard genome sequencing and annotation.</title>
        <authorList>
            <consortium name="The Broad Institute Genomics Platform"/>
            <consortium name="The Broad Institute Genome Sequencing Center for Infectious Disease"/>
            <person name="Wu L."/>
            <person name="Ma J."/>
        </authorList>
    </citation>
    <scope>NUCLEOTIDE SEQUENCE [LARGE SCALE GENOMIC DNA]</scope>
    <source>
        <strain evidence="14">KCTC 42662</strain>
    </source>
</reference>
<dbReference type="SUPFAM" id="SSF52096">
    <property type="entry name" value="ClpP/crotonase"/>
    <property type="match status" value="1"/>
</dbReference>
<dbReference type="Pfam" id="PF02737">
    <property type="entry name" value="3HCDH_N"/>
    <property type="match status" value="1"/>
</dbReference>
<evidence type="ECO:0000313" key="13">
    <source>
        <dbReference type="EMBL" id="MFD2546396.1"/>
    </source>
</evidence>
<evidence type="ECO:0000256" key="6">
    <source>
        <dbReference type="ARBA" id="ARBA00023027"/>
    </source>
</evidence>
<evidence type="ECO:0000256" key="10">
    <source>
        <dbReference type="ARBA" id="ARBA00049556"/>
    </source>
</evidence>
<evidence type="ECO:0000259" key="12">
    <source>
        <dbReference type="Pfam" id="PF02737"/>
    </source>
</evidence>
<proteinExistence type="inferred from homology"/>
<dbReference type="Gene3D" id="3.40.50.720">
    <property type="entry name" value="NAD(P)-binding Rossmann-like Domain"/>
    <property type="match status" value="1"/>
</dbReference>
<evidence type="ECO:0000313" key="14">
    <source>
        <dbReference type="Proteomes" id="UP001597545"/>
    </source>
</evidence>
<dbReference type="RefSeq" id="WP_380900141.1">
    <property type="nucleotide sequence ID" value="NZ_JBHUEG010000002.1"/>
</dbReference>
<gene>
    <name evidence="13" type="ORF">ACFSR5_01920</name>
</gene>
<sequence length="702" mass="77693">MTRTDTNTPRFFELTHDAIGVVTMAPMETGFSSDMYVDRLEEWVDLVTRSLADPETTGIIYYGLPDDMAYASRFQWLPDRVTLSKRLADILGRAYRIKQQAKPVIALVQGSSQGFAWSTCLWANYRIATETATVGYPELKFGLFPPLGALTAGIRLAGIKALPILLNGTQLSAKAAMDLGWIDQVTANIDTALALAKEWVETKRVFQGASTKEMDTISPEEVTTLRKRANQHVPAVHAFFQWLLYEPSATTEKALALENQWYNDVLHDPKTLRMVRTLHEGVKATRITLPKEGASDFQLQKLGIIGAGMMGSGIAYEAARAGISVLLKDVTPEQAARGKEYAAKITERLVQQQQMDGRTREKLLDCILPTTEAQQLSEADLIIEAVYEDSTLKAEVTTEAFPYLKENGFFASNTTSLPITTLAAVLPHPERFIGMHFFSPVDRMPLVEIIRGAKTSPETLYKALHVAQQLDKIPIVVHDGPAFFTSRIFFNYLLEAITMLLEGVPASAIEQEARRVGFAVGPLAVLDEISLSLMLHVYDQLPTLHSSQQRAYTHLQEMVRAGRGGRKIGRGFYTYNEGAAAKALWIDPSLPVPTEQISAETIGTRLLHVMALDSYRCLEEGVLIRPIDGDIGSILGVGYAAQTGGVFGHIDDVGISQFVRECIEFEPLGEQWLVPASLIELARNDFTFYTGFQSNWRSPNGI</sequence>
<keyword evidence="4" id="KW-0442">Lipid degradation</keyword>
<evidence type="ECO:0000256" key="1">
    <source>
        <dbReference type="ARBA" id="ARBA00005005"/>
    </source>
</evidence>
<dbReference type="InterPro" id="IPR008927">
    <property type="entry name" value="6-PGluconate_DH-like_C_sf"/>
</dbReference>
<comment type="catalytic activity">
    <reaction evidence="10">
        <text>a (3S)-3-hydroxyacyl-CoA + NAD(+) = a 3-oxoacyl-CoA + NADH + H(+)</text>
        <dbReference type="Rhea" id="RHEA:22432"/>
        <dbReference type="ChEBI" id="CHEBI:15378"/>
        <dbReference type="ChEBI" id="CHEBI:57318"/>
        <dbReference type="ChEBI" id="CHEBI:57540"/>
        <dbReference type="ChEBI" id="CHEBI:57945"/>
        <dbReference type="ChEBI" id="CHEBI:90726"/>
        <dbReference type="EC" id="1.1.1.35"/>
    </reaction>
</comment>
<dbReference type="Gene3D" id="1.10.1040.50">
    <property type="match status" value="1"/>
</dbReference>
<dbReference type="InterPro" id="IPR050136">
    <property type="entry name" value="FA_oxidation_alpha_subunit"/>
</dbReference>
<keyword evidence="6" id="KW-0520">NAD</keyword>
<dbReference type="Pfam" id="PF00378">
    <property type="entry name" value="ECH_1"/>
    <property type="match status" value="1"/>
</dbReference>
<evidence type="ECO:0000256" key="7">
    <source>
        <dbReference type="ARBA" id="ARBA00023098"/>
    </source>
</evidence>
<keyword evidence="14" id="KW-1185">Reference proteome</keyword>
<keyword evidence="5" id="KW-0560">Oxidoreductase</keyword>
<dbReference type="SUPFAM" id="SSF48179">
    <property type="entry name" value="6-phosphogluconate dehydrogenase C-terminal domain-like"/>
    <property type="match status" value="2"/>
</dbReference>
<keyword evidence="9" id="KW-0511">Multifunctional enzyme</keyword>
<keyword evidence="7" id="KW-0443">Lipid metabolism</keyword>
<keyword evidence="8" id="KW-0456">Lyase</keyword>
<evidence type="ECO:0000256" key="3">
    <source>
        <dbReference type="ARBA" id="ARBA00022832"/>
    </source>
</evidence>
<dbReference type="InterPro" id="IPR006176">
    <property type="entry name" value="3-OHacyl-CoA_DH_NAD-bd"/>
</dbReference>
<comment type="similarity">
    <text evidence="2">In the central section; belongs to the 3-hydroxyacyl-CoA dehydrogenase family.</text>
</comment>
<organism evidence="13 14">
    <name type="scientific">Sphingobacterium suaedae</name>
    <dbReference type="NCBI Taxonomy" id="1686402"/>
    <lineage>
        <taxon>Bacteria</taxon>
        <taxon>Pseudomonadati</taxon>
        <taxon>Bacteroidota</taxon>
        <taxon>Sphingobacteriia</taxon>
        <taxon>Sphingobacteriales</taxon>
        <taxon>Sphingobacteriaceae</taxon>
        <taxon>Sphingobacterium</taxon>
    </lineage>
</organism>
<dbReference type="Pfam" id="PF00725">
    <property type="entry name" value="3HCDH"/>
    <property type="match status" value="1"/>
</dbReference>
<dbReference type="InterPro" id="IPR029045">
    <property type="entry name" value="ClpP/crotonase-like_dom_sf"/>
</dbReference>
<evidence type="ECO:0000256" key="4">
    <source>
        <dbReference type="ARBA" id="ARBA00022963"/>
    </source>
</evidence>
<keyword evidence="3" id="KW-0276">Fatty acid metabolism</keyword>
<dbReference type="InterPro" id="IPR036291">
    <property type="entry name" value="NAD(P)-bd_dom_sf"/>
</dbReference>
<comment type="caution">
    <text evidence="13">The sequence shown here is derived from an EMBL/GenBank/DDBJ whole genome shotgun (WGS) entry which is preliminary data.</text>
</comment>
<dbReference type="CDD" id="cd06558">
    <property type="entry name" value="crotonase-like"/>
    <property type="match status" value="1"/>
</dbReference>
<evidence type="ECO:0000256" key="5">
    <source>
        <dbReference type="ARBA" id="ARBA00023002"/>
    </source>
</evidence>
<evidence type="ECO:0000259" key="11">
    <source>
        <dbReference type="Pfam" id="PF00725"/>
    </source>
</evidence>
<dbReference type="PANTHER" id="PTHR43612">
    <property type="entry name" value="TRIFUNCTIONAL ENZYME SUBUNIT ALPHA"/>
    <property type="match status" value="1"/>
</dbReference>
<accession>A0ABW5KFT4</accession>
<feature type="domain" description="3-hydroxyacyl-CoA dehydrogenase NAD binding" evidence="12">
    <location>
        <begin position="301"/>
        <end position="479"/>
    </location>
</feature>
<protein>
    <submittedName>
        <fullName evidence="13">3-hydroxyacyl-CoA dehydrogenase NAD-binding domain-containing protein</fullName>
    </submittedName>
</protein>
<comment type="pathway">
    <text evidence="1">Lipid metabolism; fatty acid beta-oxidation.</text>
</comment>
<name>A0ABW5KFT4_9SPHI</name>
<dbReference type="InterPro" id="IPR001753">
    <property type="entry name" value="Enoyl-CoA_hydra/iso"/>
</dbReference>
<dbReference type="PANTHER" id="PTHR43612:SF3">
    <property type="entry name" value="TRIFUNCTIONAL ENZYME SUBUNIT ALPHA, MITOCHONDRIAL"/>
    <property type="match status" value="1"/>
</dbReference>
<dbReference type="Gene3D" id="3.90.226.10">
    <property type="entry name" value="2-enoyl-CoA Hydratase, Chain A, domain 1"/>
    <property type="match status" value="1"/>
</dbReference>